<dbReference type="PANTHER" id="PTHR47354:SF1">
    <property type="entry name" value="CARNITINE MONOOXYGENASE REDUCTASE SUBUNIT"/>
    <property type="match status" value="1"/>
</dbReference>
<dbReference type="Pfam" id="PF00175">
    <property type="entry name" value="NAD_binding_1"/>
    <property type="match status" value="1"/>
</dbReference>
<dbReference type="InterPro" id="IPR039261">
    <property type="entry name" value="FNR_nucleotide-bd"/>
</dbReference>
<gene>
    <name evidence="12" type="primary">hmp_1</name>
    <name evidence="12" type="ORF">RN51_00737</name>
</gene>
<dbReference type="EC" id="1.14.12.17" evidence="12"/>
<feature type="domain" description="2Fe-2S ferredoxin-type" evidence="9">
    <location>
        <begin position="525"/>
        <end position="613"/>
    </location>
</feature>
<keyword evidence="5 12" id="KW-0560">Oxidoreductase</keyword>
<dbReference type="Proteomes" id="UP000033725">
    <property type="component" value="Unassembled WGS sequence"/>
</dbReference>
<dbReference type="PROSITE" id="PS00197">
    <property type="entry name" value="2FE2S_FER_1"/>
    <property type="match status" value="1"/>
</dbReference>
<protein>
    <submittedName>
        <fullName evidence="12">Flavohemoprotein</fullName>
        <ecNumber evidence="12">1.14.12.17</ecNumber>
    </submittedName>
</protein>
<dbReference type="InterPro" id="IPR036010">
    <property type="entry name" value="2Fe-2S_ferredoxin-like_sf"/>
</dbReference>
<dbReference type="SUPFAM" id="SSF54292">
    <property type="entry name" value="2Fe-2S ferredoxin-like"/>
    <property type="match status" value="1"/>
</dbReference>
<dbReference type="GO" id="GO:0030170">
    <property type="term" value="F:pyridoxal phosphate binding"/>
    <property type="evidence" value="ECO:0007669"/>
    <property type="project" value="InterPro"/>
</dbReference>
<evidence type="ECO:0000256" key="3">
    <source>
        <dbReference type="ARBA" id="ARBA00022714"/>
    </source>
</evidence>
<evidence type="ECO:0000256" key="6">
    <source>
        <dbReference type="ARBA" id="ARBA00023004"/>
    </source>
</evidence>
<keyword evidence="7" id="KW-0411">Iron-sulfur</keyword>
<organism evidence="12 13">
    <name type="scientific">Microbacterium oxydans</name>
    <dbReference type="NCBI Taxonomy" id="82380"/>
    <lineage>
        <taxon>Bacteria</taxon>
        <taxon>Bacillati</taxon>
        <taxon>Actinomycetota</taxon>
        <taxon>Actinomycetes</taxon>
        <taxon>Micrococcales</taxon>
        <taxon>Microbacteriaceae</taxon>
        <taxon>Microbacterium</taxon>
    </lineage>
</organism>
<dbReference type="GO" id="GO:0051537">
    <property type="term" value="F:2 iron, 2 sulfur cluster binding"/>
    <property type="evidence" value="ECO:0007669"/>
    <property type="project" value="UniProtKB-KW"/>
</dbReference>
<dbReference type="InterPro" id="IPR050415">
    <property type="entry name" value="MRET"/>
</dbReference>
<comment type="caution">
    <text evidence="12">The sequence shown here is derived from an EMBL/GenBank/DDBJ whole genome shotgun (WGS) entry which is preliminary data.</text>
</comment>
<evidence type="ECO:0000259" key="10">
    <source>
        <dbReference type="PROSITE" id="PS51340"/>
    </source>
</evidence>
<dbReference type="InterPro" id="IPR012675">
    <property type="entry name" value="Beta-grasp_dom_sf"/>
</dbReference>
<reference evidence="12 13" key="1">
    <citation type="submission" date="2015-02" db="EMBL/GenBank/DDBJ databases">
        <title>Draft genome sequences of ten Microbacterium spp. with emphasis on heavy metal contaminated environments.</title>
        <authorList>
            <person name="Corretto E."/>
        </authorList>
    </citation>
    <scope>NUCLEOTIDE SEQUENCE [LARGE SCALE GENOMIC DNA]</scope>
    <source>
        <strain evidence="12 13">BEL163</strain>
    </source>
</reference>
<evidence type="ECO:0000313" key="13">
    <source>
        <dbReference type="Proteomes" id="UP000033725"/>
    </source>
</evidence>
<evidence type="ECO:0000256" key="1">
    <source>
        <dbReference type="ARBA" id="ARBA00001974"/>
    </source>
</evidence>
<dbReference type="InterPro" id="IPR017938">
    <property type="entry name" value="Riboflavin_synthase-like_b-brl"/>
</dbReference>
<evidence type="ECO:0000256" key="7">
    <source>
        <dbReference type="ARBA" id="ARBA00023014"/>
    </source>
</evidence>
<dbReference type="SUPFAM" id="SSF63380">
    <property type="entry name" value="Riboflavin synthase domain-like"/>
    <property type="match status" value="1"/>
</dbReference>
<dbReference type="PROSITE" id="PS51340">
    <property type="entry name" value="MOSC"/>
    <property type="match status" value="1"/>
</dbReference>
<name>A0A0F0KXT3_9MICO</name>
<dbReference type="EMBL" id="JYIV01000017">
    <property type="protein sequence ID" value="KJL25289.1"/>
    <property type="molecule type" value="Genomic_DNA"/>
</dbReference>
<evidence type="ECO:0000313" key="12">
    <source>
        <dbReference type="EMBL" id="KJL25289.1"/>
    </source>
</evidence>
<dbReference type="InterPro" id="IPR011037">
    <property type="entry name" value="Pyrv_Knase-like_insert_dom_sf"/>
</dbReference>
<accession>A0A0F0KXT3</accession>
<dbReference type="InterPro" id="IPR017927">
    <property type="entry name" value="FAD-bd_FR_type"/>
</dbReference>
<proteinExistence type="predicted"/>
<feature type="domain" description="FAD-binding FR-type" evidence="11">
    <location>
        <begin position="274"/>
        <end position="373"/>
    </location>
</feature>
<dbReference type="Pfam" id="PF00970">
    <property type="entry name" value="FAD_binding_6"/>
    <property type="match status" value="1"/>
</dbReference>
<comment type="cofactor">
    <cofactor evidence="1">
        <name>FAD</name>
        <dbReference type="ChEBI" id="CHEBI:57692"/>
    </cofactor>
</comment>
<dbReference type="SUPFAM" id="SSF50800">
    <property type="entry name" value="PK beta-barrel domain-like"/>
    <property type="match status" value="1"/>
</dbReference>
<sequence length="614" mass="65644">MNSSRGFVDSIVRYPVKGLAGVPTLDPVRLEPGRGLRGDRAFAIARRDSTPSATGWLPREHFFHLARHEHLARISLGLVEEGSESSTLVVETSEGMARGERRSSPSGEVGAFDSTAIDDLLRRTLGADHGEARLVEAASEGLWDWEHAHVSIINLATLEELAREAGMPVDRRRFRANLYLTGLAPFEEFELVGRRIRVGDAELEIFQPTDRCRATTIRPVDGVSDLNVPSLLAARYGYAYCGVYARVVGGGSVRPGDAVREETGAVASLEGKPGWPRAARVLAKEDESDDVVSLWLTDPLDLLPNALPGTHVRVHLPDAPTPNWRSYTISGTAPGRFRISVKRDGRVSTMLHDAHAVGDTILVSGPHGVGGDDASRDLLLVSGGIGITPSMALLRSRVAQRATGRVRVVHSARSSTSLPLWEEACRAVAELPDATARLHVTDTPPPERCDGFTAVGGLIDADALASIVAELDLDRADASVCGPPTFAAHMRALLERSGFAPDRIHVDLFSSPASSEWGPPRAPRADLPLRIESAAGSFVWEPAAGSLLNAAERAGLDWPSECRVGVCGTCVRTVTHGEFEYLNEPLCEPGPGRVAVCSAAPLTPLRLDGAPAGS</sequence>
<evidence type="ECO:0000256" key="4">
    <source>
        <dbReference type="ARBA" id="ARBA00022723"/>
    </source>
</evidence>
<dbReference type="AlphaFoldDB" id="A0A0F0KXT3"/>
<dbReference type="InterPro" id="IPR008333">
    <property type="entry name" value="Cbr1-like_FAD-bd_dom"/>
</dbReference>
<dbReference type="PANTHER" id="PTHR47354">
    <property type="entry name" value="NADH OXIDOREDUCTASE HCR"/>
    <property type="match status" value="1"/>
</dbReference>
<dbReference type="RefSeq" id="WP_045262671.1">
    <property type="nucleotide sequence ID" value="NZ_JYIV01000017.1"/>
</dbReference>
<dbReference type="GO" id="GO:0030151">
    <property type="term" value="F:molybdenum ion binding"/>
    <property type="evidence" value="ECO:0007669"/>
    <property type="project" value="InterPro"/>
</dbReference>
<dbReference type="InterPro" id="IPR005302">
    <property type="entry name" value="MoCF_Sase_C"/>
</dbReference>
<dbReference type="CDD" id="cd00207">
    <property type="entry name" value="fer2"/>
    <property type="match status" value="1"/>
</dbReference>
<feature type="domain" description="MOSC" evidence="10">
    <location>
        <begin position="122"/>
        <end position="262"/>
    </location>
</feature>
<feature type="region of interest" description="Disordered" evidence="8">
    <location>
        <begin position="87"/>
        <end position="109"/>
    </location>
</feature>
<dbReference type="PROSITE" id="PS51384">
    <property type="entry name" value="FAD_FR"/>
    <property type="match status" value="1"/>
</dbReference>
<dbReference type="InterPro" id="IPR001433">
    <property type="entry name" value="OxRdtase_FAD/NAD-bd"/>
</dbReference>
<evidence type="ECO:0000256" key="5">
    <source>
        <dbReference type="ARBA" id="ARBA00023002"/>
    </source>
</evidence>
<dbReference type="Gene3D" id="2.40.33.20">
    <property type="entry name" value="PK beta-barrel domain-like"/>
    <property type="match status" value="1"/>
</dbReference>
<keyword evidence="3" id="KW-0001">2Fe-2S</keyword>
<keyword evidence="2" id="KW-0285">Flavoprotein</keyword>
<evidence type="ECO:0000259" key="11">
    <source>
        <dbReference type="PROSITE" id="PS51384"/>
    </source>
</evidence>
<dbReference type="Gene3D" id="2.40.30.10">
    <property type="entry name" value="Translation factors"/>
    <property type="match status" value="1"/>
</dbReference>
<evidence type="ECO:0000259" key="9">
    <source>
        <dbReference type="PROSITE" id="PS51085"/>
    </source>
</evidence>
<dbReference type="Gene3D" id="3.40.50.80">
    <property type="entry name" value="Nucleotide-binding domain of ferredoxin-NADP reductase (FNR) module"/>
    <property type="match status" value="1"/>
</dbReference>
<dbReference type="GO" id="GO:0008941">
    <property type="term" value="F:nitric oxide dioxygenase NAD(P)H activity"/>
    <property type="evidence" value="ECO:0007669"/>
    <property type="project" value="UniProtKB-EC"/>
</dbReference>
<dbReference type="InterPro" id="IPR006058">
    <property type="entry name" value="2Fe2S_fd_BS"/>
</dbReference>
<dbReference type="Pfam" id="PF00111">
    <property type="entry name" value="Fer2"/>
    <property type="match status" value="1"/>
</dbReference>
<dbReference type="Pfam" id="PF03473">
    <property type="entry name" value="MOSC"/>
    <property type="match status" value="1"/>
</dbReference>
<dbReference type="InterPro" id="IPR001041">
    <property type="entry name" value="2Fe-2S_ferredoxin-type"/>
</dbReference>
<dbReference type="PROSITE" id="PS51085">
    <property type="entry name" value="2FE2S_FER_2"/>
    <property type="match status" value="1"/>
</dbReference>
<dbReference type="PATRIC" id="fig|82380.10.peg.736"/>
<dbReference type="SUPFAM" id="SSF52343">
    <property type="entry name" value="Ferredoxin reductase-like, C-terminal NADP-linked domain"/>
    <property type="match status" value="1"/>
</dbReference>
<dbReference type="Gene3D" id="3.10.20.30">
    <property type="match status" value="1"/>
</dbReference>
<keyword evidence="4" id="KW-0479">Metal-binding</keyword>
<evidence type="ECO:0000256" key="2">
    <source>
        <dbReference type="ARBA" id="ARBA00022630"/>
    </source>
</evidence>
<evidence type="ECO:0000256" key="8">
    <source>
        <dbReference type="SAM" id="MobiDB-lite"/>
    </source>
</evidence>
<dbReference type="OrthoDB" id="502624at2"/>
<keyword evidence="6" id="KW-0408">Iron</keyword>